<dbReference type="Proteomes" id="UP000651852">
    <property type="component" value="Unassembled WGS sequence"/>
</dbReference>
<evidence type="ECO:0000313" key="2">
    <source>
        <dbReference type="Proteomes" id="UP000651852"/>
    </source>
</evidence>
<protein>
    <submittedName>
        <fullName evidence="1">Uncharacterized protein</fullName>
    </submittedName>
</protein>
<comment type="caution">
    <text evidence="1">The sequence shown here is derived from an EMBL/GenBank/DDBJ whole genome shotgun (WGS) entry which is preliminary data.</text>
</comment>
<proteinExistence type="predicted"/>
<accession>A0ABR7AU40</accession>
<evidence type="ECO:0000313" key="1">
    <source>
        <dbReference type="EMBL" id="MBC3948443.1"/>
    </source>
</evidence>
<gene>
    <name evidence="1" type="ORF">H8S59_01475</name>
</gene>
<reference evidence="1 2" key="1">
    <citation type="submission" date="2020-08" db="EMBL/GenBank/DDBJ databases">
        <title>Putative novel bacterial strains isolated from necrotic wheat leaf tissues caused by Xanthomonas translucens.</title>
        <authorList>
            <person name="Tambong J.T."/>
        </authorList>
    </citation>
    <scope>NUCLEOTIDE SEQUENCE [LARGE SCALE GENOMIC DNA]</scope>
    <source>
        <strain evidence="1 2">DOAB 1069</strain>
    </source>
</reference>
<dbReference type="EMBL" id="JACONW010000003">
    <property type="protein sequence ID" value="MBC3948443.1"/>
    <property type="molecule type" value="Genomic_DNA"/>
</dbReference>
<dbReference type="RefSeq" id="WP_187520225.1">
    <property type="nucleotide sequence ID" value="NZ_JACONW010000003.1"/>
</dbReference>
<keyword evidence="2" id="KW-1185">Reference proteome</keyword>
<name>A0ABR7AU40_9PSED</name>
<organism evidence="1 2">
    <name type="scientific">Pseudomonas folii</name>
    <dbReference type="NCBI Taxonomy" id="2762593"/>
    <lineage>
        <taxon>Bacteria</taxon>
        <taxon>Pseudomonadati</taxon>
        <taxon>Pseudomonadota</taxon>
        <taxon>Gammaproteobacteria</taxon>
        <taxon>Pseudomonadales</taxon>
        <taxon>Pseudomonadaceae</taxon>
        <taxon>Pseudomonas</taxon>
    </lineage>
</organism>
<sequence length="127" mass="13833">MLNFYVYVDGSDLDRCQLPLIQAFSEFSAKLGLGATVINDKYPRTPDLGPDDLPDWNLGLNFSTSTLSEAVATELVSFLIGLSQQTDREFVIGLRHTNGEISDDLMFIGACSPASKASQLCLMVDGH</sequence>